<dbReference type="AlphaFoldDB" id="W1TYW4"/>
<dbReference type="PATRIC" id="fig|1403946.3.peg.1588"/>
<protein>
    <submittedName>
        <fullName evidence="1">Uncharacterized protein</fullName>
    </submittedName>
</protein>
<dbReference type="EMBL" id="AZMF01000127">
    <property type="protein sequence ID" value="ETI84518.1"/>
    <property type="molecule type" value="Genomic_DNA"/>
</dbReference>
<proteinExistence type="predicted"/>
<sequence length="123" mass="14064">MKIKEFNYKGFNCFIKRISMGSLSGLALGLKDFRRNSRGWLCGYVALPEGHPLHGKKYYEMDDEINDVPHFGLTYSEFEGDDWVIGFDCNHAFDTPATNTVEFVEGNIKEIVDTILEIYPEGE</sequence>
<evidence type="ECO:0000313" key="2">
    <source>
        <dbReference type="Proteomes" id="UP000018846"/>
    </source>
</evidence>
<accession>W1TYW4</accession>
<comment type="caution">
    <text evidence="1">The sequence shown here is derived from an EMBL/GenBank/DDBJ whole genome shotgun (WGS) entry which is preliminary data.</text>
</comment>
<dbReference type="Proteomes" id="UP000018846">
    <property type="component" value="Unassembled WGS sequence"/>
</dbReference>
<reference evidence="1 2" key="1">
    <citation type="submission" date="2013-12" db="EMBL/GenBank/DDBJ databases">
        <title>A Varibaculum cambriense genome reconstructed from a premature infant gut community with otherwise low bacterial novelty that shifts toward anaerobic metabolism during the third week of life.</title>
        <authorList>
            <person name="Brown C.T."/>
            <person name="Sharon I."/>
            <person name="Thomas B.C."/>
            <person name="Castelle C.J."/>
            <person name="Morowitz M.J."/>
            <person name="Banfield J.F."/>
        </authorList>
    </citation>
    <scope>NUCLEOTIDE SEQUENCE [LARGE SCALE GENOMIC DNA]</scope>
    <source>
        <strain evidence="2">DORA_7</strain>
    </source>
</reference>
<gene>
    <name evidence="1" type="ORF">Q615_SPAC00127G0162</name>
</gene>
<name>W1TYW4_STRAP</name>
<evidence type="ECO:0000313" key="1">
    <source>
        <dbReference type="EMBL" id="ETI84518.1"/>
    </source>
</evidence>
<organism evidence="1 2">
    <name type="scientific">Streptococcus anginosus DORA_7</name>
    <dbReference type="NCBI Taxonomy" id="1403946"/>
    <lineage>
        <taxon>Bacteria</taxon>
        <taxon>Bacillati</taxon>
        <taxon>Bacillota</taxon>
        <taxon>Bacilli</taxon>
        <taxon>Lactobacillales</taxon>
        <taxon>Streptococcaceae</taxon>
        <taxon>Streptococcus</taxon>
        <taxon>Streptococcus anginosus group</taxon>
    </lineage>
</organism>